<feature type="compositionally biased region" description="Basic residues" evidence="1">
    <location>
        <begin position="53"/>
        <end position="63"/>
    </location>
</feature>
<dbReference type="AlphaFoldDB" id="A0A7V7G5B8"/>
<sequence length="63" mass="7396">MTTLRFPTIWDLPSFNRRVANEANMDPAPFTERFLTIWDSPRPRRAKASAGKRASRKLPKFYL</sequence>
<keyword evidence="3" id="KW-1185">Reference proteome</keyword>
<feature type="region of interest" description="Disordered" evidence="1">
    <location>
        <begin position="44"/>
        <end position="63"/>
    </location>
</feature>
<evidence type="ECO:0000313" key="3">
    <source>
        <dbReference type="Proteomes" id="UP000486760"/>
    </source>
</evidence>
<gene>
    <name evidence="2" type="ORF">F0A17_05275</name>
</gene>
<proteinExistence type="predicted"/>
<name>A0A7V7G5B8_9GAMM</name>
<evidence type="ECO:0000313" key="2">
    <source>
        <dbReference type="EMBL" id="KAA0013764.1"/>
    </source>
</evidence>
<reference evidence="2 3" key="1">
    <citation type="submission" date="2019-08" db="EMBL/GenBank/DDBJ databases">
        <title>Bioinformatics analysis of the strain L3 and L5.</title>
        <authorList>
            <person name="Li X."/>
        </authorList>
    </citation>
    <scope>NUCLEOTIDE SEQUENCE [LARGE SCALE GENOMIC DNA]</scope>
    <source>
        <strain evidence="2 3">L5</strain>
    </source>
</reference>
<dbReference type="Proteomes" id="UP000486760">
    <property type="component" value="Unassembled WGS sequence"/>
</dbReference>
<organism evidence="2 3">
    <name type="scientific">Billgrantia pellis</name>
    <dbReference type="NCBI Taxonomy" id="2606936"/>
    <lineage>
        <taxon>Bacteria</taxon>
        <taxon>Pseudomonadati</taxon>
        <taxon>Pseudomonadota</taxon>
        <taxon>Gammaproteobacteria</taxon>
        <taxon>Oceanospirillales</taxon>
        <taxon>Halomonadaceae</taxon>
        <taxon>Billgrantia</taxon>
    </lineage>
</organism>
<accession>A0A7V7G5B8</accession>
<protein>
    <submittedName>
        <fullName evidence="2">Uncharacterized protein</fullName>
    </submittedName>
</protein>
<evidence type="ECO:0000256" key="1">
    <source>
        <dbReference type="SAM" id="MobiDB-lite"/>
    </source>
</evidence>
<dbReference type="EMBL" id="VTPY01000002">
    <property type="protein sequence ID" value="KAA0013764.1"/>
    <property type="molecule type" value="Genomic_DNA"/>
</dbReference>
<dbReference type="RefSeq" id="WP_149327302.1">
    <property type="nucleotide sequence ID" value="NZ_VTPY01000002.1"/>
</dbReference>
<comment type="caution">
    <text evidence="2">The sequence shown here is derived from an EMBL/GenBank/DDBJ whole genome shotgun (WGS) entry which is preliminary data.</text>
</comment>